<dbReference type="PANTHER" id="PTHR10443:SF12">
    <property type="entry name" value="DIPEPTIDASE"/>
    <property type="match status" value="1"/>
</dbReference>
<feature type="signal peptide" evidence="1">
    <location>
        <begin position="1"/>
        <end position="19"/>
    </location>
</feature>
<dbReference type="CDD" id="cd01301">
    <property type="entry name" value="rDP_like"/>
    <property type="match status" value="1"/>
</dbReference>
<dbReference type="Pfam" id="PF01244">
    <property type="entry name" value="Peptidase_M19"/>
    <property type="match status" value="1"/>
</dbReference>
<organism evidence="2 3">
    <name type="scientific">Lysobacter dokdonensis DS-58</name>
    <dbReference type="NCBI Taxonomy" id="1300345"/>
    <lineage>
        <taxon>Bacteria</taxon>
        <taxon>Pseudomonadati</taxon>
        <taxon>Pseudomonadota</taxon>
        <taxon>Gammaproteobacteria</taxon>
        <taxon>Lysobacterales</taxon>
        <taxon>Lysobacteraceae</taxon>
        <taxon>Noviluteimonas</taxon>
    </lineage>
</organism>
<dbReference type="SUPFAM" id="SSF51556">
    <property type="entry name" value="Metallo-dependent hydrolases"/>
    <property type="match status" value="1"/>
</dbReference>
<dbReference type="OrthoDB" id="9804920at2"/>
<feature type="chain" id="PRO_5001996557" evidence="1">
    <location>
        <begin position="20"/>
        <end position="391"/>
    </location>
</feature>
<dbReference type="Gene3D" id="3.20.20.140">
    <property type="entry name" value="Metal-dependent hydrolases"/>
    <property type="match status" value="1"/>
</dbReference>
<dbReference type="RefSeq" id="WP_036167158.1">
    <property type="nucleotide sequence ID" value="NZ_JRKJ01000006.1"/>
</dbReference>
<dbReference type="InterPro" id="IPR032466">
    <property type="entry name" value="Metal_Hydrolase"/>
</dbReference>
<sequence>MRRIAFALLPLCMIGVLHAAEPSARARQLAQDAIIVDTHIDAPENAIGDWNDLTGSVPKREFDYPRAKEGGLDVPWMSIFTSAEEDQAGKAWTIANLQIDFVRSLATRAPDKFALLLSPQDVEKNIGKIMLPMGMENGAPIGDDLSKVQFFFDRGIRYITLCHGEDNRIADSSYVDTAKWGGLSPFGEKVVAEMNRLGIIVDVSHISDDALRDVLRITDVPVIASHSGFRHFTPTWKRNLPDDLAKDIAKEGGVIQIAFGTVFLDAKQSKEWGEKRAQMGAMKKAGKSQAEIEAFDKQFAKDHPAPVLHVDTVLDHIDYAVKVVGIDHVGIGSDFDGVSGELPVDLKSVKDFPVLVDGLLKRGYSEADIRKILGGNMLRVWTAIEAKAEKH</sequence>
<dbReference type="STRING" id="1300345.LF41_2516"/>
<reference evidence="2 3" key="1">
    <citation type="submission" date="2014-09" db="EMBL/GenBank/DDBJ databases">
        <title>Genome sequences of Lysobacter dokdonensis DS-58.</title>
        <authorList>
            <person name="Kim J.F."/>
            <person name="Kwak M.-J."/>
        </authorList>
    </citation>
    <scope>NUCLEOTIDE SEQUENCE [LARGE SCALE GENOMIC DNA]</scope>
    <source>
        <strain evidence="2 3">DS-58</strain>
    </source>
</reference>
<dbReference type="InterPro" id="IPR008257">
    <property type="entry name" value="Pept_M19"/>
</dbReference>
<dbReference type="eggNOG" id="COG2355">
    <property type="taxonomic scope" value="Bacteria"/>
</dbReference>
<evidence type="ECO:0000313" key="2">
    <source>
        <dbReference type="EMBL" id="KGQ19578.1"/>
    </source>
</evidence>
<evidence type="ECO:0000256" key="1">
    <source>
        <dbReference type="SAM" id="SignalP"/>
    </source>
</evidence>
<keyword evidence="1" id="KW-0732">Signal</keyword>
<dbReference type="Proteomes" id="UP000030518">
    <property type="component" value="Unassembled WGS sequence"/>
</dbReference>
<proteinExistence type="predicted"/>
<name>A0A0A2WIG6_9GAMM</name>
<dbReference type="PANTHER" id="PTHR10443">
    <property type="entry name" value="MICROSOMAL DIPEPTIDASE"/>
    <property type="match status" value="1"/>
</dbReference>
<dbReference type="PROSITE" id="PS51365">
    <property type="entry name" value="RENAL_DIPEPTIDASE_2"/>
    <property type="match status" value="1"/>
</dbReference>
<dbReference type="PATRIC" id="fig|1300345.3.peg.1082"/>
<dbReference type="GO" id="GO:0070573">
    <property type="term" value="F:metallodipeptidase activity"/>
    <property type="evidence" value="ECO:0007669"/>
    <property type="project" value="InterPro"/>
</dbReference>
<protein>
    <submittedName>
        <fullName evidence="2">Zn-dependent dipeptidase</fullName>
    </submittedName>
</protein>
<comment type="caution">
    <text evidence="2">The sequence shown here is derived from an EMBL/GenBank/DDBJ whole genome shotgun (WGS) entry which is preliminary data.</text>
</comment>
<keyword evidence="3" id="KW-1185">Reference proteome</keyword>
<dbReference type="AlphaFoldDB" id="A0A0A2WIG6"/>
<evidence type="ECO:0000313" key="3">
    <source>
        <dbReference type="Proteomes" id="UP000030518"/>
    </source>
</evidence>
<dbReference type="GO" id="GO:0006508">
    <property type="term" value="P:proteolysis"/>
    <property type="evidence" value="ECO:0007669"/>
    <property type="project" value="InterPro"/>
</dbReference>
<dbReference type="EMBL" id="JRKJ01000006">
    <property type="protein sequence ID" value="KGQ19578.1"/>
    <property type="molecule type" value="Genomic_DNA"/>
</dbReference>
<accession>A0A0A2WIG6</accession>
<gene>
    <name evidence="2" type="ORF">LF41_2516</name>
</gene>